<dbReference type="InterPro" id="IPR044016">
    <property type="entry name" value="Big_13"/>
</dbReference>
<evidence type="ECO:0000256" key="1">
    <source>
        <dbReference type="ARBA" id="ARBA00022729"/>
    </source>
</evidence>
<reference evidence="3 4" key="1">
    <citation type="submission" date="2021-08" db="EMBL/GenBank/DDBJ databases">
        <title>Nocardioides bacterium WL0053 sp. nov., isolated from the sediment.</title>
        <authorList>
            <person name="Wang L."/>
            <person name="Zhang D."/>
            <person name="Zhang A."/>
        </authorList>
    </citation>
    <scope>NUCLEOTIDE SEQUENCE [LARGE SCALE GENOMIC DNA]</scope>
    <source>
        <strain evidence="3 4">WL0053</strain>
    </source>
</reference>
<dbReference type="Proteomes" id="UP000754710">
    <property type="component" value="Unassembled WGS sequence"/>
</dbReference>
<dbReference type="PROSITE" id="PS51677">
    <property type="entry name" value="NODB"/>
    <property type="match status" value="2"/>
</dbReference>
<accession>A0ABS7RLD0</accession>
<dbReference type="SUPFAM" id="SSF81296">
    <property type="entry name" value="E set domains"/>
    <property type="match status" value="1"/>
</dbReference>
<dbReference type="InterPro" id="IPR013783">
    <property type="entry name" value="Ig-like_fold"/>
</dbReference>
<evidence type="ECO:0000313" key="4">
    <source>
        <dbReference type="Proteomes" id="UP000754710"/>
    </source>
</evidence>
<dbReference type="InterPro" id="IPR014756">
    <property type="entry name" value="Ig_E-set"/>
</dbReference>
<dbReference type="RefSeq" id="WP_221024461.1">
    <property type="nucleotide sequence ID" value="NZ_JAIEZQ010000001.1"/>
</dbReference>
<organism evidence="3 4">
    <name type="scientific">Nocardioides jiangsuensis</name>
    <dbReference type="NCBI Taxonomy" id="2866161"/>
    <lineage>
        <taxon>Bacteria</taxon>
        <taxon>Bacillati</taxon>
        <taxon>Actinomycetota</taxon>
        <taxon>Actinomycetes</taxon>
        <taxon>Propionibacteriales</taxon>
        <taxon>Nocardioidaceae</taxon>
        <taxon>Nocardioides</taxon>
    </lineage>
</organism>
<proteinExistence type="predicted"/>
<dbReference type="Gene3D" id="3.20.20.370">
    <property type="entry name" value="Glycoside hydrolase/deacetylase"/>
    <property type="match status" value="2"/>
</dbReference>
<dbReference type="InterPro" id="IPR051398">
    <property type="entry name" value="Polysacch_Deacetylase"/>
</dbReference>
<feature type="domain" description="NodB homology" evidence="2">
    <location>
        <begin position="247"/>
        <end position="445"/>
    </location>
</feature>
<dbReference type="EMBL" id="JAIEZQ010000001">
    <property type="protein sequence ID" value="MBY9074828.1"/>
    <property type="molecule type" value="Genomic_DNA"/>
</dbReference>
<name>A0ABS7RLD0_9ACTN</name>
<evidence type="ECO:0000259" key="2">
    <source>
        <dbReference type="PROSITE" id="PS51677"/>
    </source>
</evidence>
<keyword evidence="1" id="KW-0732">Signal</keyword>
<dbReference type="SUPFAM" id="SSF88713">
    <property type="entry name" value="Glycoside hydrolase/deacetylase"/>
    <property type="match status" value="2"/>
</dbReference>
<protein>
    <submittedName>
        <fullName evidence="3">Polysaccharide deacetylase family protein</fullName>
    </submittedName>
</protein>
<dbReference type="InterPro" id="IPR002509">
    <property type="entry name" value="NODB_dom"/>
</dbReference>
<dbReference type="PANTHER" id="PTHR34216">
    <property type="match status" value="1"/>
</dbReference>
<dbReference type="Pfam" id="PF01833">
    <property type="entry name" value="TIG"/>
    <property type="match status" value="1"/>
</dbReference>
<dbReference type="Pfam" id="PF01522">
    <property type="entry name" value="Polysacc_deac_1"/>
    <property type="match status" value="2"/>
</dbReference>
<dbReference type="CDD" id="cd00102">
    <property type="entry name" value="IPT"/>
    <property type="match status" value="1"/>
</dbReference>
<comment type="caution">
    <text evidence="3">The sequence shown here is derived from an EMBL/GenBank/DDBJ whole genome shotgun (WGS) entry which is preliminary data.</text>
</comment>
<sequence>MTFNDGLSSQYRNAVPVLRSHGMNGTFYVASNWVKSNDAKYMRFYHLDELVRDGNEIGGMGRDHRNLTTSYSSDPAVDLAYKQDQVCGDRQALADWGYDPQSFAYPGGAENTQVQAIVRDCGFTSGRVAGGLSATGPTYAEAVPPANPLRLRPANLAAAPITLQALQNAVTAASNNGGGWLPIGFNQVCDQAAADYASCMSTPKPIDRAALSSFLDWLGNGAPAGTTVATVRQVMGSPQPSLPPRPFVVSLTFDDGLRSQYGLKDIFARHDAEGTFYINSGAVDAGEAGTMSWDQIRDLQAAGHDMGGHTRDHVNLLSAETTFDYKWDQTCQDRMRLLEEGINAVSFAYPFGAMDATAQPIVRGCGYQSGRKAGTVTSDGPIYSETIPVTENPYAIRILGTNYNGAVTLEALQYAVNQAIRYGGSWLPTLYHQICYHDQPNYETCMSGYRPVDDLTIDAFLTWIDSQAGRNISVKTIADVMGGGVTAPLVSVTGPAADATVATGQPELTGTASGTGPVSVRVYQGQYSTGTVLRTLTASVSNGSWSVQPGTALSDGTYTVQADQPAGAATGTSVPVTFTVDSTSTPADTVAPEVAVSSPADGATVDTATPTVEGTAGTAAGDDATVGLDLWTGTDTSGTPAQTLTGSVGTDGSWSVTPSSLDDGTYTVRAGQSDAAGNTGRSAPVTFTVATTVADTTAPEVSITMPTTGAAVSSASWSVSGTGGTAQGDEPSVTVDVFSGTATSGTPVSSTSASLSSGAWSSTVSGLAAGTYTLVASQRDAAGNTGRSGPVQVTVATALTVTSASPTALGQGATSARVVLAGAGFDATSRVALSGAGVSASVTGWTATQLTLAVTVDPAAETGARNVTVTNGDGRQGTCSGCLSVVLGPKITSVTPSTIRRGGSTTVTITGANFGSQMAVDVSGTGVNTGTMRVLSPTTMTVVLRATTSAPLTARSVTVRSRSNLGRQVLANAVTVVA</sequence>
<dbReference type="InterPro" id="IPR011330">
    <property type="entry name" value="Glyco_hydro/deAcase_b/a-brl"/>
</dbReference>
<evidence type="ECO:0000313" key="3">
    <source>
        <dbReference type="EMBL" id="MBY9074828.1"/>
    </source>
</evidence>
<dbReference type="PANTHER" id="PTHR34216:SF11">
    <property type="entry name" value="CHITOOLIGOSACCHARIDE DEACETYLASE"/>
    <property type="match status" value="1"/>
</dbReference>
<keyword evidence="4" id="KW-1185">Reference proteome</keyword>
<dbReference type="Gene3D" id="2.60.40.10">
    <property type="entry name" value="Immunoglobulins"/>
    <property type="match status" value="5"/>
</dbReference>
<dbReference type="Pfam" id="PF19077">
    <property type="entry name" value="Big_13"/>
    <property type="match status" value="3"/>
</dbReference>
<feature type="domain" description="NodB homology" evidence="2">
    <location>
        <begin position="1"/>
        <end position="144"/>
    </location>
</feature>
<gene>
    <name evidence="3" type="ORF">K1X13_08350</name>
</gene>
<dbReference type="InterPro" id="IPR002909">
    <property type="entry name" value="IPT_dom"/>
</dbReference>